<name>A0A6J4QI83_9ACTN</name>
<dbReference type="CDD" id="cd03789">
    <property type="entry name" value="GT9_LPS_heptosyltransferase"/>
    <property type="match status" value="1"/>
</dbReference>
<keyword evidence="1" id="KW-0328">Glycosyltransferase</keyword>
<dbReference type="GO" id="GO:0005829">
    <property type="term" value="C:cytosol"/>
    <property type="evidence" value="ECO:0007669"/>
    <property type="project" value="TreeGrafter"/>
</dbReference>
<dbReference type="SUPFAM" id="SSF53756">
    <property type="entry name" value="UDP-Glycosyltransferase/glycogen phosphorylase"/>
    <property type="match status" value="1"/>
</dbReference>
<dbReference type="AlphaFoldDB" id="A0A6J4QI83"/>
<evidence type="ECO:0000313" key="3">
    <source>
        <dbReference type="EMBL" id="CAA9438136.1"/>
    </source>
</evidence>
<sequence length="371" mass="39492">MSEPISSVLGGVDTEALSRVLLVRLDNLGDVLLTTPAFRAVRRSLPGAHLALLAGPAGREVGRLNPDIDETILYRAPNEDVYFELPEDPAREMAAVQMLKDRNFDAAIIFTSYKQSALPAAYLCYLAGIPLRAAGSFEGPGSLLTHRHRYAENVPPRHETLRGLELTESLGFQAVEPEMALVPREEDEESATSLLERHGVSRFVLVHPGASASSRAYPPERYAAVVEELAGRSGLPVLVTGGPDEEELARRVAGSAGIPVGGETGFGSLAALVGRAEAVVTNNTGTTHVASALKRPVVTVFAGTNPPEQWGPWRVPHRLLTHPVPCAPCYKRVCPIGHECLTGIPPEAVVEAALNLLRESAVPAAGEAVPS</sequence>
<dbReference type="InterPro" id="IPR002201">
    <property type="entry name" value="Glyco_trans_9"/>
</dbReference>
<proteinExistence type="predicted"/>
<dbReference type="GO" id="GO:0008713">
    <property type="term" value="F:ADP-heptose-lipopolysaccharide heptosyltransferase activity"/>
    <property type="evidence" value="ECO:0007669"/>
    <property type="project" value="TreeGrafter"/>
</dbReference>
<dbReference type="GO" id="GO:0009244">
    <property type="term" value="P:lipopolysaccharide core region biosynthetic process"/>
    <property type="evidence" value="ECO:0007669"/>
    <property type="project" value="TreeGrafter"/>
</dbReference>
<keyword evidence="2 3" id="KW-0808">Transferase</keyword>
<protein>
    <submittedName>
        <fullName evidence="3">ADP-heptose--lipooligosaccharide heptosyltransferase II</fullName>
    </submittedName>
</protein>
<evidence type="ECO:0000256" key="2">
    <source>
        <dbReference type="ARBA" id="ARBA00022679"/>
    </source>
</evidence>
<dbReference type="Pfam" id="PF01075">
    <property type="entry name" value="Glyco_transf_9"/>
    <property type="match status" value="1"/>
</dbReference>
<dbReference type="PANTHER" id="PTHR30160">
    <property type="entry name" value="TETRAACYLDISACCHARIDE 4'-KINASE-RELATED"/>
    <property type="match status" value="1"/>
</dbReference>
<gene>
    <name evidence="3" type="ORF">AVDCRST_MAG37-1116</name>
</gene>
<dbReference type="PANTHER" id="PTHR30160:SF1">
    <property type="entry name" value="LIPOPOLYSACCHARIDE 1,2-N-ACETYLGLUCOSAMINETRANSFERASE-RELATED"/>
    <property type="match status" value="1"/>
</dbReference>
<organism evidence="3">
    <name type="scientific">uncultured Rubrobacteraceae bacterium</name>
    <dbReference type="NCBI Taxonomy" id="349277"/>
    <lineage>
        <taxon>Bacteria</taxon>
        <taxon>Bacillati</taxon>
        <taxon>Actinomycetota</taxon>
        <taxon>Rubrobacteria</taxon>
        <taxon>Rubrobacterales</taxon>
        <taxon>Rubrobacteraceae</taxon>
        <taxon>environmental samples</taxon>
    </lineage>
</organism>
<evidence type="ECO:0000256" key="1">
    <source>
        <dbReference type="ARBA" id="ARBA00022676"/>
    </source>
</evidence>
<reference evidence="3" key="1">
    <citation type="submission" date="2020-02" db="EMBL/GenBank/DDBJ databases">
        <authorList>
            <person name="Meier V. D."/>
        </authorList>
    </citation>
    <scope>NUCLEOTIDE SEQUENCE</scope>
    <source>
        <strain evidence="3">AVDCRST_MAG37</strain>
    </source>
</reference>
<dbReference type="Gene3D" id="3.40.50.2000">
    <property type="entry name" value="Glycogen Phosphorylase B"/>
    <property type="match status" value="2"/>
</dbReference>
<accession>A0A6J4QI83</accession>
<dbReference type="InterPro" id="IPR051199">
    <property type="entry name" value="LPS_LOS_Heptosyltrfase"/>
</dbReference>
<dbReference type="EMBL" id="CADCVD010000044">
    <property type="protein sequence ID" value="CAA9438136.1"/>
    <property type="molecule type" value="Genomic_DNA"/>
</dbReference>